<gene>
    <name evidence="1" type="ORF">LOM8899_02215</name>
</gene>
<evidence type="ECO:0000313" key="2">
    <source>
        <dbReference type="Proteomes" id="UP000201613"/>
    </source>
</evidence>
<keyword evidence="2" id="KW-1185">Reference proteome</keyword>
<name>A0A238LED1_9RHOB</name>
<dbReference type="EMBL" id="FXZK01000003">
    <property type="protein sequence ID" value="SMY08067.1"/>
    <property type="molecule type" value="Genomic_DNA"/>
</dbReference>
<evidence type="ECO:0000313" key="1">
    <source>
        <dbReference type="EMBL" id="SMY08067.1"/>
    </source>
</evidence>
<organism evidence="1 2">
    <name type="scientific">Flavimaricola marinus</name>
    <dbReference type="NCBI Taxonomy" id="1819565"/>
    <lineage>
        <taxon>Bacteria</taxon>
        <taxon>Pseudomonadati</taxon>
        <taxon>Pseudomonadota</taxon>
        <taxon>Alphaproteobacteria</taxon>
        <taxon>Rhodobacterales</taxon>
        <taxon>Paracoccaceae</taxon>
        <taxon>Flavimaricola</taxon>
    </lineage>
</organism>
<accession>A0A238LED1</accession>
<proteinExistence type="predicted"/>
<reference evidence="2" key="1">
    <citation type="submission" date="2017-05" db="EMBL/GenBank/DDBJ databases">
        <authorList>
            <person name="Rodrigo-Torres L."/>
            <person name="Arahal R. D."/>
            <person name="Lucena T."/>
        </authorList>
    </citation>
    <scope>NUCLEOTIDE SEQUENCE [LARGE SCALE GENOMIC DNA]</scope>
    <source>
        <strain evidence="2">CECT 8899</strain>
    </source>
</reference>
<sequence length="75" mass="8576">MNAAFDWLVHSVMENKVLTQHEAKVLLVGILWSQVADLFEVLCRPMSAYITRSQGISQDRKRLAMLNALWVFDGI</sequence>
<dbReference type="Proteomes" id="UP000201613">
    <property type="component" value="Unassembled WGS sequence"/>
</dbReference>
<dbReference type="AlphaFoldDB" id="A0A238LED1"/>
<protein>
    <submittedName>
        <fullName evidence="1">Uncharacterized protein</fullName>
    </submittedName>
</protein>